<name>A0ABQ8LZE8_LABRO</name>
<accession>A0ABQ8LZE8</accession>
<organism evidence="1 2">
    <name type="scientific">Labeo rohita</name>
    <name type="common">Indian major carp</name>
    <name type="synonym">Cyprinus rohita</name>
    <dbReference type="NCBI Taxonomy" id="84645"/>
    <lineage>
        <taxon>Eukaryota</taxon>
        <taxon>Metazoa</taxon>
        <taxon>Chordata</taxon>
        <taxon>Craniata</taxon>
        <taxon>Vertebrata</taxon>
        <taxon>Euteleostomi</taxon>
        <taxon>Actinopterygii</taxon>
        <taxon>Neopterygii</taxon>
        <taxon>Teleostei</taxon>
        <taxon>Ostariophysi</taxon>
        <taxon>Cypriniformes</taxon>
        <taxon>Cyprinidae</taxon>
        <taxon>Labeoninae</taxon>
        <taxon>Labeonini</taxon>
        <taxon>Labeo</taxon>
    </lineage>
</organism>
<keyword evidence="2" id="KW-1185">Reference proteome</keyword>
<reference evidence="1 2" key="1">
    <citation type="submission" date="2022-01" db="EMBL/GenBank/DDBJ databases">
        <title>A high-quality chromosome-level genome assembly of rohu carp, Labeo rohita.</title>
        <authorList>
            <person name="Arick M.A. II"/>
            <person name="Hsu C.-Y."/>
            <person name="Magbanua Z."/>
            <person name="Pechanova O."/>
            <person name="Grover C."/>
            <person name="Miller E."/>
            <person name="Thrash A."/>
            <person name="Ezzel L."/>
            <person name="Alam S."/>
            <person name="Benzie J."/>
            <person name="Hamilton M."/>
            <person name="Karsi A."/>
            <person name="Lawrence M.L."/>
            <person name="Peterson D.G."/>
        </authorList>
    </citation>
    <scope>NUCLEOTIDE SEQUENCE [LARGE SCALE GENOMIC DNA]</scope>
    <source>
        <strain evidence="2">BAU-BD-2019</strain>
        <tissue evidence="1">Blood</tissue>
    </source>
</reference>
<evidence type="ECO:0000313" key="2">
    <source>
        <dbReference type="Proteomes" id="UP000830375"/>
    </source>
</evidence>
<gene>
    <name evidence="1" type="ORF">H4Q32_012833</name>
</gene>
<evidence type="ECO:0000313" key="1">
    <source>
        <dbReference type="EMBL" id="KAI2656019.1"/>
    </source>
</evidence>
<protein>
    <submittedName>
        <fullName evidence="1">Histidine protein kinase SLN1</fullName>
    </submittedName>
</protein>
<keyword evidence="1" id="KW-0808">Transferase</keyword>
<proteinExistence type="predicted"/>
<dbReference type="GO" id="GO:0016301">
    <property type="term" value="F:kinase activity"/>
    <property type="evidence" value="ECO:0007669"/>
    <property type="project" value="UniProtKB-KW"/>
</dbReference>
<keyword evidence="1" id="KW-0418">Kinase</keyword>
<comment type="caution">
    <text evidence="1">The sequence shown here is derived from an EMBL/GenBank/DDBJ whole genome shotgun (WGS) entry which is preliminary data.</text>
</comment>
<dbReference type="EMBL" id="JACTAM010000015">
    <property type="protein sequence ID" value="KAI2656019.1"/>
    <property type="molecule type" value="Genomic_DNA"/>
</dbReference>
<dbReference type="Proteomes" id="UP000830375">
    <property type="component" value="Unassembled WGS sequence"/>
</dbReference>
<sequence>MQPSPLSLTVLVWAKSFWDANGPATHSFTKFCYHFREVFGQAAHSLSVNDQLLGLHQGQSSITELHTSILQQMAIYEDVIHLENFIQQSVHNSLRFTECDMDSAAVASAPVTPSLSLPAPRPIQINTVHLCTTEQQ</sequence>